<dbReference type="Proteomes" id="UP000799767">
    <property type="component" value="Unassembled WGS sequence"/>
</dbReference>
<accession>A0A6A6Q4P6</accession>
<gene>
    <name evidence="2" type="ORF">BDY17DRAFT_77130</name>
</gene>
<reference evidence="2" key="1">
    <citation type="journal article" date="2020" name="Stud. Mycol.">
        <title>101 Dothideomycetes genomes: a test case for predicting lifestyles and emergence of pathogens.</title>
        <authorList>
            <person name="Haridas S."/>
            <person name="Albert R."/>
            <person name="Binder M."/>
            <person name="Bloem J."/>
            <person name="Labutti K."/>
            <person name="Salamov A."/>
            <person name="Andreopoulos B."/>
            <person name="Baker S."/>
            <person name="Barry K."/>
            <person name="Bills G."/>
            <person name="Bluhm B."/>
            <person name="Cannon C."/>
            <person name="Castanera R."/>
            <person name="Culley D."/>
            <person name="Daum C."/>
            <person name="Ezra D."/>
            <person name="Gonzalez J."/>
            <person name="Henrissat B."/>
            <person name="Kuo A."/>
            <person name="Liang C."/>
            <person name="Lipzen A."/>
            <person name="Lutzoni F."/>
            <person name="Magnuson J."/>
            <person name="Mondo S."/>
            <person name="Nolan M."/>
            <person name="Ohm R."/>
            <person name="Pangilinan J."/>
            <person name="Park H.-J."/>
            <person name="Ramirez L."/>
            <person name="Alfaro M."/>
            <person name="Sun H."/>
            <person name="Tritt A."/>
            <person name="Yoshinaga Y."/>
            <person name="Zwiers L.-H."/>
            <person name="Turgeon B."/>
            <person name="Goodwin S."/>
            <person name="Spatafora J."/>
            <person name="Crous P."/>
            <person name="Grigoriev I."/>
        </authorList>
    </citation>
    <scope>NUCLEOTIDE SEQUENCE</scope>
    <source>
        <strain evidence="2">CBS 113389</strain>
    </source>
</reference>
<protein>
    <submittedName>
        <fullName evidence="2">Uncharacterized protein</fullName>
    </submittedName>
</protein>
<sequence>MRSPTGSAQRLFPALEPNANRSLPCRRPTDMRPTTFVSIQSTCAVGIQTLHPALFNGPSCQGCEFGVRLPLQQMNITLGDMARPRQHRDHMADAGQRLGARGLSESASLDESRRPVPDAPRQILLPPTPPSSVEEGSQRYEFGTWQVGCAPLSDTLNYLDRGLQQRGRKCPRGVGELGGSDNYHQRMRLI</sequence>
<organism evidence="2 3">
    <name type="scientific">Neohortaea acidophila</name>
    <dbReference type="NCBI Taxonomy" id="245834"/>
    <lineage>
        <taxon>Eukaryota</taxon>
        <taxon>Fungi</taxon>
        <taxon>Dikarya</taxon>
        <taxon>Ascomycota</taxon>
        <taxon>Pezizomycotina</taxon>
        <taxon>Dothideomycetes</taxon>
        <taxon>Dothideomycetidae</taxon>
        <taxon>Mycosphaerellales</taxon>
        <taxon>Teratosphaeriaceae</taxon>
        <taxon>Neohortaea</taxon>
    </lineage>
</organism>
<proteinExistence type="predicted"/>
<name>A0A6A6Q4P6_9PEZI</name>
<dbReference type="RefSeq" id="XP_033592946.1">
    <property type="nucleotide sequence ID" value="XM_033738691.1"/>
</dbReference>
<keyword evidence="3" id="KW-1185">Reference proteome</keyword>
<feature type="region of interest" description="Disordered" evidence="1">
    <location>
        <begin position="99"/>
        <end position="137"/>
    </location>
</feature>
<evidence type="ECO:0000256" key="1">
    <source>
        <dbReference type="SAM" id="MobiDB-lite"/>
    </source>
</evidence>
<dbReference type="EMBL" id="MU001632">
    <property type="protein sequence ID" value="KAF2486377.1"/>
    <property type="molecule type" value="Genomic_DNA"/>
</dbReference>
<evidence type="ECO:0000313" key="2">
    <source>
        <dbReference type="EMBL" id="KAF2486377.1"/>
    </source>
</evidence>
<evidence type="ECO:0000313" key="3">
    <source>
        <dbReference type="Proteomes" id="UP000799767"/>
    </source>
</evidence>
<dbReference type="AlphaFoldDB" id="A0A6A6Q4P6"/>
<dbReference type="GeneID" id="54479693"/>
<feature type="region of interest" description="Disordered" evidence="1">
    <location>
        <begin position="1"/>
        <end position="27"/>
    </location>
</feature>